<evidence type="ECO:0000256" key="8">
    <source>
        <dbReference type="ARBA" id="ARBA00023136"/>
    </source>
</evidence>
<evidence type="ECO:0000256" key="3">
    <source>
        <dbReference type="ARBA" id="ARBA00022670"/>
    </source>
</evidence>
<keyword evidence="3 9" id="KW-0645">Protease</keyword>
<evidence type="ECO:0000256" key="1">
    <source>
        <dbReference type="ARBA" id="ARBA00006139"/>
    </source>
</evidence>
<evidence type="ECO:0000256" key="10">
    <source>
        <dbReference type="RuleBase" id="RU000594"/>
    </source>
</evidence>
<evidence type="ECO:0000256" key="9">
    <source>
        <dbReference type="HAMAP-Rule" id="MF_00161"/>
    </source>
</evidence>
<evidence type="ECO:0000256" key="4">
    <source>
        <dbReference type="ARBA" id="ARBA00022692"/>
    </source>
</evidence>
<feature type="transmembrane region" description="Helical" evidence="9">
    <location>
        <begin position="120"/>
        <end position="140"/>
    </location>
</feature>
<evidence type="ECO:0000313" key="13">
    <source>
        <dbReference type="Proteomes" id="UP001559623"/>
    </source>
</evidence>
<dbReference type="PANTHER" id="PTHR33695:SF1">
    <property type="entry name" value="LIPOPROTEIN SIGNAL PEPTIDASE"/>
    <property type="match status" value="1"/>
</dbReference>
<comment type="pathway">
    <text evidence="9">Protein modification; lipoprotein biosynthesis (signal peptide cleavage).</text>
</comment>
<feature type="active site" evidence="9">
    <location>
        <position position="124"/>
    </location>
</feature>
<comment type="function">
    <text evidence="9 10">This protein specifically catalyzes the removal of signal peptides from prolipoproteins.</text>
</comment>
<keyword evidence="6 9" id="KW-0378">Hydrolase</keyword>
<protein>
    <recommendedName>
        <fullName evidence="9">Lipoprotein signal peptidase</fullName>
        <ecNumber evidence="9">3.4.23.36</ecNumber>
    </recommendedName>
    <alternativeName>
        <fullName evidence="9">Prolipoprotein signal peptidase</fullName>
    </alternativeName>
    <alternativeName>
        <fullName evidence="9">Signal peptidase II</fullName>
        <shortName evidence="9">SPase II</shortName>
    </alternativeName>
</protein>
<evidence type="ECO:0000256" key="6">
    <source>
        <dbReference type="ARBA" id="ARBA00022801"/>
    </source>
</evidence>
<keyword evidence="13" id="KW-1185">Reference proteome</keyword>
<comment type="caution">
    <text evidence="9">Lacks conserved residue(s) required for the propagation of feature annotation.</text>
</comment>
<dbReference type="EC" id="3.4.23.36" evidence="9"/>
<keyword evidence="4 9" id="KW-0812">Transmembrane</keyword>
<feature type="transmembrane region" description="Helical" evidence="9">
    <location>
        <begin position="83"/>
        <end position="100"/>
    </location>
</feature>
<feature type="active site" evidence="9">
    <location>
        <position position="110"/>
    </location>
</feature>
<reference evidence="12 13" key="1">
    <citation type="submission" date="2023-04" db="EMBL/GenBank/DDBJ databases">
        <title>Genome Sequence of Selenomonas sputigena ATCC 33150.</title>
        <authorList>
            <person name="Miller D.P."/>
            <person name="Anvari S."/>
            <person name="Polson S.W."/>
            <person name="Macdonald M."/>
            <person name="Mcdowell J.V."/>
        </authorList>
    </citation>
    <scope>NUCLEOTIDE SEQUENCE [LARGE SCALE GENOMIC DNA]</scope>
    <source>
        <strain evidence="12 13">ATCC 33150</strain>
    </source>
</reference>
<evidence type="ECO:0000256" key="11">
    <source>
        <dbReference type="RuleBase" id="RU004181"/>
    </source>
</evidence>
<dbReference type="Proteomes" id="UP001559623">
    <property type="component" value="Unassembled WGS sequence"/>
</dbReference>
<evidence type="ECO:0000313" key="12">
    <source>
        <dbReference type="EMBL" id="MEX5284428.1"/>
    </source>
</evidence>
<dbReference type="Pfam" id="PF01252">
    <property type="entry name" value="Peptidase_A8"/>
    <property type="match status" value="1"/>
</dbReference>
<dbReference type="NCBIfam" id="TIGR00077">
    <property type="entry name" value="lspA"/>
    <property type="match status" value="1"/>
</dbReference>
<evidence type="ECO:0000256" key="7">
    <source>
        <dbReference type="ARBA" id="ARBA00022989"/>
    </source>
</evidence>
<comment type="catalytic activity">
    <reaction evidence="9 10">
        <text>Release of signal peptides from bacterial membrane prolipoproteins. Hydrolyzes -Xaa-Yaa-Zaa-|-(S,diacylglyceryl)Cys-, in which Xaa is hydrophobic (preferably Leu), and Yaa (Ala or Ser) and Zaa (Gly or Ala) have small, neutral side chains.</text>
        <dbReference type="EC" id="3.4.23.36"/>
    </reaction>
</comment>
<dbReference type="PROSITE" id="PS00855">
    <property type="entry name" value="SPASE_II"/>
    <property type="match status" value="1"/>
</dbReference>
<proteinExistence type="inferred from homology"/>
<keyword evidence="2 9" id="KW-1003">Cell membrane</keyword>
<feature type="transmembrane region" description="Helical" evidence="9">
    <location>
        <begin position="57"/>
        <end position="76"/>
    </location>
</feature>
<organism evidence="12 13">
    <name type="scientific">Selenomonas sputigena</name>
    <dbReference type="NCBI Taxonomy" id="69823"/>
    <lineage>
        <taxon>Bacteria</taxon>
        <taxon>Bacillati</taxon>
        <taxon>Bacillota</taxon>
        <taxon>Negativicutes</taxon>
        <taxon>Selenomonadales</taxon>
        <taxon>Selenomonadaceae</taxon>
        <taxon>Selenomonas</taxon>
    </lineage>
</organism>
<name>A0ABV3X4I4_9FIRM</name>
<dbReference type="PANTHER" id="PTHR33695">
    <property type="entry name" value="LIPOPROTEIN SIGNAL PEPTIDASE"/>
    <property type="match status" value="1"/>
</dbReference>
<keyword evidence="5 9" id="KW-0064">Aspartyl protease</keyword>
<keyword evidence="7 9" id="KW-1133">Transmembrane helix</keyword>
<dbReference type="HAMAP" id="MF_00161">
    <property type="entry name" value="LspA"/>
    <property type="match status" value="1"/>
</dbReference>
<evidence type="ECO:0000256" key="5">
    <source>
        <dbReference type="ARBA" id="ARBA00022750"/>
    </source>
</evidence>
<comment type="subcellular location">
    <subcellularLocation>
        <location evidence="9">Cell membrane</location>
        <topology evidence="9">Multi-pass membrane protein</topology>
    </subcellularLocation>
</comment>
<dbReference type="PRINTS" id="PR00781">
    <property type="entry name" value="LIPOSIGPTASE"/>
</dbReference>
<gene>
    <name evidence="9 12" type="primary">lspA</name>
    <name evidence="12" type="ORF">QCO44_02045</name>
</gene>
<evidence type="ECO:0000256" key="2">
    <source>
        <dbReference type="ARBA" id="ARBA00022475"/>
    </source>
</evidence>
<accession>A0ABV3X4I4</accession>
<sequence>MPILLSVCTVFLDQLIKMIVQVEMSPGMSIPVIQDVFHITFVLNPGAAFGILAHQRLFFIVMGIAILLLGGVLYPYICRQCLLFRYGAALLLGGAFGNLIDRIRFGHVIDFFDFRVWPVFNIADIAIVIGVCSIIYAILFKMHHVENS</sequence>
<dbReference type="GO" id="GO:0004190">
    <property type="term" value="F:aspartic-type endopeptidase activity"/>
    <property type="evidence" value="ECO:0007669"/>
    <property type="project" value="UniProtKB-EC"/>
</dbReference>
<keyword evidence="8 9" id="KW-0472">Membrane</keyword>
<dbReference type="EMBL" id="JARVLH010000001">
    <property type="protein sequence ID" value="MEX5284428.1"/>
    <property type="molecule type" value="Genomic_DNA"/>
</dbReference>
<dbReference type="InterPro" id="IPR001872">
    <property type="entry name" value="Peptidase_A8"/>
</dbReference>
<comment type="caution">
    <text evidence="12">The sequence shown here is derived from an EMBL/GenBank/DDBJ whole genome shotgun (WGS) entry which is preliminary data.</text>
</comment>
<comment type="similarity">
    <text evidence="1 9 11">Belongs to the peptidase A8 family.</text>
</comment>
<dbReference type="RefSeq" id="WP_368846235.1">
    <property type="nucleotide sequence ID" value="NZ_CP194411.1"/>
</dbReference>